<accession>A0A2A4I5L9</accession>
<keyword evidence="2" id="KW-1185">Reference proteome</keyword>
<dbReference type="EMBL" id="NWVC01000013">
    <property type="protein sequence ID" value="PCG13083.1"/>
    <property type="molecule type" value="Genomic_DNA"/>
</dbReference>
<evidence type="ECO:0000313" key="2">
    <source>
        <dbReference type="Proteomes" id="UP000218323"/>
    </source>
</evidence>
<name>A0A2A4I5L9_9SPHN</name>
<sequence>MTIARPAAPLLALRFSQAIPVIMAACQIEPSARTAFNARIRQLQRLIASHVDDDRPSGPLAYGLVELAQLATAIRLMAAFMVPTLAARYVIERWEILGPALLAGAGPALPVDYTARRTIGDATILVIAGNALADLGQQGRHDERYAGALGDVEVVAPAELPGVSKILGGTCLILDATAYMPGIVQGFAKAVSATGPELAHELDRLRFTR</sequence>
<gene>
    <name evidence="1" type="ORF">COA07_16355</name>
</gene>
<dbReference type="RefSeq" id="WP_066710324.1">
    <property type="nucleotide sequence ID" value="NZ_NWVC01000013.1"/>
</dbReference>
<dbReference type="PROSITE" id="PS51257">
    <property type="entry name" value="PROKAR_LIPOPROTEIN"/>
    <property type="match status" value="1"/>
</dbReference>
<dbReference type="Proteomes" id="UP000218323">
    <property type="component" value="Unassembled WGS sequence"/>
</dbReference>
<evidence type="ECO:0000313" key="1">
    <source>
        <dbReference type="EMBL" id="PCG13083.1"/>
    </source>
</evidence>
<reference evidence="1 2" key="1">
    <citation type="submission" date="2017-09" db="EMBL/GenBank/DDBJ databases">
        <title>Sphingomonas adhaesiva DSM 7418, whole genome shotgun sequence.</title>
        <authorList>
            <person name="Feng G."/>
            <person name="Zhu H."/>
        </authorList>
    </citation>
    <scope>NUCLEOTIDE SEQUENCE [LARGE SCALE GENOMIC DNA]</scope>
    <source>
        <strain evidence="1 2">DSM 7418</strain>
    </source>
</reference>
<comment type="caution">
    <text evidence="1">The sequence shown here is derived from an EMBL/GenBank/DDBJ whole genome shotgun (WGS) entry which is preliminary data.</text>
</comment>
<protein>
    <submittedName>
        <fullName evidence="1">Uncharacterized protein</fullName>
    </submittedName>
</protein>
<proteinExistence type="predicted"/>
<dbReference type="AlphaFoldDB" id="A0A2A4I5L9"/>
<organism evidence="1 2">
    <name type="scientific">Sphingomonas adhaesiva</name>
    <dbReference type="NCBI Taxonomy" id="28212"/>
    <lineage>
        <taxon>Bacteria</taxon>
        <taxon>Pseudomonadati</taxon>
        <taxon>Pseudomonadota</taxon>
        <taxon>Alphaproteobacteria</taxon>
        <taxon>Sphingomonadales</taxon>
        <taxon>Sphingomonadaceae</taxon>
        <taxon>Sphingomonas</taxon>
    </lineage>
</organism>